<accession>A0A9P7L5V8</accession>
<dbReference type="AlphaFoldDB" id="A0A9P7L5V8"/>
<organism evidence="1 2">
    <name type="scientific">Fusarium xylarioides</name>
    <dbReference type="NCBI Taxonomy" id="221167"/>
    <lineage>
        <taxon>Eukaryota</taxon>
        <taxon>Fungi</taxon>
        <taxon>Dikarya</taxon>
        <taxon>Ascomycota</taxon>
        <taxon>Pezizomycotina</taxon>
        <taxon>Sordariomycetes</taxon>
        <taxon>Hypocreomycetidae</taxon>
        <taxon>Hypocreales</taxon>
        <taxon>Nectriaceae</taxon>
        <taxon>Fusarium</taxon>
        <taxon>Fusarium fujikuroi species complex</taxon>
    </lineage>
</organism>
<comment type="caution">
    <text evidence="1">The sequence shown here is derived from an EMBL/GenBank/DDBJ whole genome shotgun (WGS) entry which is preliminary data.</text>
</comment>
<keyword evidence="2" id="KW-1185">Reference proteome</keyword>
<reference evidence="1" key="2">
    <citation type="submission" date="2020-10" db="EMBL/GenBank/DDBJ databases">
        <authorList>
            <person name="Peck L.D."/>
            <person name="Nowell R.W."/>
            <person name="Flood J."/>
            <person name="Ryan M.J."/>
            <person name="Barraclough T.G."/>
        </authorList>
    </citation>
    <scope>NUCLEOTIDE SEQUENCE</scope>
    <source>
        <strain evidence="1">IMI 127659i</strain>
    </source>
</reference>
<dbReference type="Proteomes" id="UP000750502">
    <property type="component" value="Unassembled WGS sequence"/>
</dbReference>
<dbReference type="OrthoDB" id="5104952at2759"/>
<sequence>MNGYSFPFAMFPLRRTLGQSDELNAVTKLVKNPEDLDWAARRGEFVGQSHWKMHLSLAYWFLIVMRSDAVPALHEDSKPGLVKLQADIDARPDLLHLRQWVTGQMNSAQYAATPGALPNINHVLYRIMCQADFLCVHPADTEISPIPQWKSTIARGLVVDEAGSMSRADFYALWGNCLLPCFLFGDPDQKPVVLTTDETDANGNLYNRFAADGAVSPLKYLMATGIPVFRLQDSTRR</sequence>
<gene>
    <name evidence="1" type="ORF">H9Q72_001483</name>
</gene>
<evidence type="ECO:0000313" key="1">
    <source>
        <dbReference type="EMBL" id="KAG5772226.1"/>
    </source>
</evidence>
<reference evidence="1" key="1">
    <citation type="journal article" date="2020" name="bioRxiv">
        <title>Historical genomics reveals the evolutionary mechanisms behind multiple outbreaks of the host-specific coffee wilt pathogen Fusarium xylarioides.</title>
        <authorList>
            <person name="Peck D."/>
            <person name="Nowell R.W."/>
            <person name="Flood J."/>
            <person name="Ryan M.J."/>
            <person name="Barraclough T.G."/>
        </authorList>
    </citation>
    <scope>NUCLEOTIDE SEQUENCE</scope>
    <source>
        <strain evidence="1">IMI 127659i</strain>
    </source>
</reference>
<proteinExistence type="predicted"/>
<protein>
    <submittedName>
        <fullName evidence="1">Uncharacterized protein</fullName>
    </submittedName>
</protein>
<dbReference type="EMBL" id="JADFTT010000026">
    <property type="protein sequence ID" value="KAG5772226.1"/>
    <property type="molecule type" value="Genomic_DNA"/>
</dbReference>
<name>A0A9P7L5V8_9HYPO</name>
<evidence type="ECO:0000313" key="2">
    <source>
        <dbReference type="Proteomes" id="UP000750502"/>
    </source>
</evidence>